<evidence type="ECO:0000313" key="7">
    <source>
        <dbReference type="Proteomes" id="UP001497497"/>
    </source>
</evidence>
<keyword evidence="4" id="KW-0393">Immunoglobulin domain</keyword>
<organism evidence="6 7">
    <name type="scientific">Lymnaea stagnalis</name>
    <name type="common">Great pond snail</name>
    <name type="synonym">Helix stagnalis</name>
    <dbReference type="NCBI Taxonomy" id="6523"/>
    <lineage>
        <taxon>Eukaryota</taxon>
        <taxon>Metazoa</taxon>
        <taxon>Spiralia</taxon>
        <taxon>Lophotrochozoa</taxon>
        <taxon>Mollusca</taxon>
        <taxon>Gastropoda</taxon>
        <taxon>Heterobranchia</taxon>
        <taxon>Euthyneura</taxon>
        <taxon>Panpulmonata</taxon>
        <taxon>Hygrophila</taxon>
        <taxon>Lymnaeoidea</taxon>
        <taxon>Lymnaeidae</taxon>
        <taxon>Lymnaea</taxon>
    </lineage>
</organism>
<dbReference type="CDD" id="cd00096">
    <property type="entry name" value="Ig"/>
    <property type="match status" value="1"/>
</dbReference>
<evidence type="ECO:0000259" key="5">
    <source>
        <dbReference type="PROSITE" id="PS50835"/>
    </source>
</evidence>
<feature type="domain" description="Ig-like" evidence="5">
    <location>
        <begin position="838"/>
        <end position="909"/>
    </location>
</feature>
<dbReference type="InterPro" id="IPR036179">
    <property type="entry name" value="Ig-like_dom_sf"/>
</dbReference>
<evidence type="ECO:0000256" key="4">
    <source>
        <dbReference type="ARBA" id="ARBA00023319"/>
    </source>
</evidence>
<dbReference type="Gene3D" id="2.60.40.10">
    <property type="entry name" value="Immunoglobulins"/>
    <property type="match status" value="6"/>
</dbReference>
<feature type="domain" description="Ig-like" evidence="5">
    <location>
        <begin position="422"/>
        <end position="503"/>
    </location>
</feature>
<gene>
    <name evidence="6" type="ORF">GSLYS_00000258001</name>
</gene>
<keyword evidence="2" id="KW-1015">Disulfide bond</keyword>
<accession>A0AAV2GYJ9</accession>
<feature type="domain" description="Ig-like" evidence="5">
    <location>
        <begin position="1"/>
        <end position="50"/>
    </location>
</feature>
<name>A0AAV2GYJ9_LYMST</name>
<dbReference type="InterPro" id="IPR007110">
    <property type="entry name" value="Ig-like_dom"/>
</dbReference>
<dbReference type="InterPro" id="IPR013783">
    <property type="entry name" value="Ig-like_fold"/>
</dbReference>
<dbReference type="SUPFAM" id="SSF48726">
    <property type="entry name" value="Immunoglobulin"/>
    <property type="match status" value="6"/>
</dbReference>
<dbReference type="Proteomes" id="UP001497497">
    <property type="component" value="Unassembled WGS sequence"/>
</dbReference>
<protein>
    <recommendedName>
        <fullName evidence="5">Ig-like domain-containing protein</fullName>
    </recommendedName>
</protein>
<dbReference type="EMBL" id="CAXITT010000002">
    <property type="protein sequence ID" value="CAL1526081.1"/>
    <property type="molecule type" value="Genomic_DNA"/>
</dbReference>
<dbReference type="Gene3D" id="2.10.50.10">
    <property type="entry name" value="Tumor Necrosis Factor Receptor, subunit A, domain 2"/>
    <property type="match status" value="1"/>
</dbReference>
<sequence>DDLTLNCNTYIQESNLGYIWTKNNDVLSSANLQTLIKTNLSSSDAGVYKCAFNIYLDKFTSSNSDGFFVLFAAPESPAIEASPGNVSHGSYLSIRCTANQTTLFGSEWSFLYHNGIKIAKQNSSYGYSYYTQNALYKSAGNYTCTFSNKKGESEQSSPVFVNVTSWIPGDTSLPRESQIRVYNENPQIYCQQTSYFRNIQYCTLYVGDIRYVDDQDCSFLLPHGVTGTYRCSASSTDGTGPMSNDVNVTFIERPVIVPISNGPPVINQIYSLLCLTTIDGGIITWYKDYDSYYPLSSNSTLDVLVLNSQAVYRYRCKVQFANSFMFSDTFQFYAAVPDTPSFSRKEKQPTLISFNRNITNFNCYSSNAETVSLYANGVKVSTKLISNSTFYVANGVSVGVTYTCVASNKVGDSNFSVPIYLPAQNEIVITASSVLTSLGQPLTLTCTLKSHNPNATYNWHFYNTLSQQAVIEGRQVLSFDALTKSHEGLYACVAYINAIEIISDNYYVVAFERPNAPGINGPNGGVINNERPSRAVRETVSSGSTPNTNLTTFECFVNTLLIDIKSPFRLYKDGKEVTNVPFSDEIWFGNMFNIRRFYTVDFGTPDSEGNYSCTAINSFGESEPTITVFISRALVLPKPWISANSSNPMIGQTLTLTCHVPGIVGDEQISWNKDFNPIIRNGKILNLASLLEDDDGVYTCSYSNRSNRGYTDMWFDQVSDPYLLALRPPLQPMLTLDPAYVGQSNRYYYYEDGPVFIAFSVDATVHLQCFSQMRSVAQYQLSNYKMAIPYNYALFSAGQQVGANKTGGQFSVTGLLPGEHNFTCITNNGFSDSVRSYPLLVKVTVKTNITSSSTSPDLGTNITLTCNTLDASNGFDITWQKNGITLLETSKTLILSNINKYDEGRYTCRQKSGVWSLDASDAYLLEFGSRAVKPEIFTYRDTTVIVGWTVKVYCLSLSTTSFKAVLYKNGQPVSSSTQNSVDDGGQILFLFSLLSVTVSDTGNYACTVENGKGVSEPSDSLAINVVGEVGCNAGYFKSYVASCQQCPYGSYQPDSGKTECISCPGNLFTLIRAASNISQCVAISDGKLLYLRITINMSNEDSTEPDVKTAVRSTISKALSQVKDYVGALASTVL</sequence>
<evidence type="ECO:0000313" key="6">
    <source>
        <dbReference type="EMBL" id="CAL1526081.1"/>
    </source>
</evidence>
<dbReference type="PANTHER" id="PTHR44337:SF20">
    <property type="entry name" value="CARCINOEMBRYONIC ANTIGEN-RELATED CELL ADHESION MOLECULE 5-RELATED"/>
    <property type="match status" value="1"/>
</dbReference>
<evidence type="ECO:0000256" key="2">
    <source>
        <dbReference type="ARBA" id="ARBA00023157"/>
    </source>
</evidence>
<evidence type="ECO:0000256" key="3">
    <source>
        <dbReference type="ARBA" id="ARBA00023180"/>
    </source>
</evidence>
<feature type="domain" description="Ig-like" evidence="5">
    <location>
        <begin position="624"/>
        <end position="711"/>
    </location>
</feature>
<feature type="non-terminal residue" evidence="6">
    <location>
        <position position="1"/>
    </location>
</feature>
<proteinExistence type="predicted"/>
<dbReference type="InterPro" id="IPR003599">
    <property type="entry name" value="Ig_sub"/>
</dbReference>
<dbReference type="InterPro" id="IPR052598">
    <property type="entry name" value="IgSF_CEA-related"/>
</dbReference>
<dbReference type="PANTHER" id="PTHR44337">
    <property type="entry name" value="CARCINOEMBRYONIC ANTIGEN-RELATED CELL ADHESION MOLECULE 8"/>
    <property type="match status" value="1"/>
</dbReference>
<keyword evidence="1" id="KW-0732">Signal</keyword>
<reference evidence="6 7" key="1">
    <citation type="submission" date="2024-04" db="EMBL/GenBank/DDBJ databases">
        <authorList>
            <consortium name="Genoscope - CEA"/>
            <person name="William W."/>
        </authorList>
    </citation>
    <scope>NUCLEOTIDE SEQUENCE [LARGE SCALE GENOMIC DNA]</scope>
</reference>
<evidence type="ECO:0000256" key="1">
    <source>
        <dbReference type="ARBA" id="ARBA00022729"/>
    </source>
</evidence>
<dbReference type="Pfam" id="PF07699">
    <property type="entry name" value="Ephrin_rec_like"/>
    <property type="match status" value="1"/>
</dbReference>
<feature type="domain" description="Ig-like" evidence="5">
    <location>
        <begin position="74"/>
        <end position="162"/>
    </location>
</feature>
<dbReference type="Pfam" id="PF13927">
    <property type="entry name" value="Ig_3"/>
    <property type="match status" value="2"/>
</dbReference>
<dbReference type="PROSITE" id="PS50835">
    <property type="entry name" value="IG_LIKE"/>
    <property type="match status" value="7"/>
</dbReference>
<dbReference type="InterPro" id="IPR003598">
    <property type="entry name" value="Ig_sub2"/>
</dbReference>
<dbReference type="SMART" id="SM00408">
    <property type="entry name" value="IGc2"/>
    <property type="match status" value="4"/>
</dbReference>
<dbReference type="InterPro" id="IPR011641">
    <property type="entry name" value="Tyr-kin_ephrin_A/B_rcpt-like"/>
</dbReference>
<dbReference type="Pfam" id="PF13895">
    <property type="entry name" value="Ig_2"/>
    <property type="match status" value="3"/>
</dbReference>
<feature type="domain" description="Ig-like" evidence="5">
    <location>
        <begin position="241"/>
        <end position="327"/>
    </location>
</feature>
<keyword evidence="3" id="KW-0325">Glycoprotein</keyword>
<dbReference type="SMART" id="SM00409">
    <property type="entry name" value="IG"/>
    <property type="match status" value="6"/>
</dbReference>
<comment type="caution">
    <text evidence="6">The sequence shown here is derived from an EMBL/GenBank/DDBJ whole genome shotgun (WGS) entry which is preliminary data.</text>
</comment>
<dbReference type="AlphaFoldDB" id="A0AAV2GYJ9"/>
<dbReference type="SMART" id="SM01411">
    <property type="entry name" value="Ephrin_rec_like"/>
    <property type="match status" value="1"/>
</dbReference>
<keyword evidence="7" id="KW-1185">Reference proteome</keyword>
<feature type="domain" description="Ig-like" evidence="5">
    <location>
        <begin position="934"/>
        <end position="1022"/>
    </location>
</feature>